<organism evidence="2 3">
    <name type="scientific">Sinomonas cyclohexanicum</name>
    <name type="common">Corynebacterium cyclohexanicum</name>
    <dbReference type="NCBI Taxonomy" id="322009"/>
    <lineage>
        <taxon>Bacteria</taxon>
        <taxon>Bacillati</taxon>
        <taxon>Actinomycetota</taxon>
        <taxon>Actinomycetes</taxon>
        <taxon>Micrococcales</taxon>
        <taxon>Micrococcaceae</taxon>
        <taxon>Sinomonas</taxon>
    </lineage>
</organism>
<feature type="domain" description="Bacterial bifunctional deaminase-reductase C-terminal" evidence="1">
    <location>
        <begin position="8"/>
        <end position="188"/>
    </location>
</feature>
<dbReference type="PANTHER" id="PTHR38011:SF12">
    <property type="entry name" value="BIFUNCTIONAL DEAMINASE-REDUCTASE DOMAIN PROTEIN"/>
    <property type="match status" value="1"/>
</dbReference>
<dbReference type="RefSeq" id="WP_229232821.1">
    <property type="nucleotide sequence ID" value="NZ_AP024525.1"/>
</dbReference>
<proteinExistence type="predicted"/>
<evidence type="ECO:0000313" key="3">
    <source>
        <dbReference type="Proteomes" id="UP001319861"/>
    </source>
</evidence>
<dbReference type="SUPFAM" id="SSF53597">
    <property type="entry name" value="Dihydrofolate reductase-like"/>
    <property type="match status" value="1"/>
</dbReference>
<gene>
    <name evidence="2" type="ORF">SCMU_20230</name>
</gene>
<dbReference type="InterPro" id="IPR002734">
    <property type="entry name" value="RibDG_C"/>
</dbReference>
<dbReference type="EMBL" id="AP024525">
    <property type="protein sequence ID" value="BCT76181.1"/>
    <property type="molecule type" value="Genomic_DNA"/>
</dbReference>
<dbReference type="InterPro" id="IPR050765">
    <property type="entry name" value="Riboflavin_Biosynth_HTPR"/>
</dbReference>
<sequence>MARLRVHNFAMSLDGFAAGTDQSQESPLGLGGESLHPWIFATRTGRAMLGEEGGSEGVNDDFVRAGEDGIGATIMGRNMFGPVRGPWPDISWRGWWGENPPFHHPVYVMTHHARPDVQMAGGTVFRFIDAAPREVLAMAVDAAGGLDVRLGGGVSTVRAFLAEGLVDEMHLAIAPVFLGDGERLFGDGVPPEGYASDPLVVGDGIAHAVIRRA</sequence>
<dbReference type="Proteomes" id="UP001319861">
    <property type="component" value="Chromosome"/>
</dbReference>
<dbReference type="PANTHER" id="PTHR38011">
    <property type="entry name" value="DIHYDROFOLATE REDUCTASE FAMILY PROTEIN (AFU_ORTHOLOGUE AFUA_8G06820)"/>
    <property type="match status" value="1"/>
</dbReference>
<dbReference type="Pfam" id="PF01872">
    <property type="entry name" value="RibD_C"/>
    <property type="match status" value="1"/>
</dbReference>
<protein>
    <submittedName>
        <fullName evidence="2">Deaminase reductase</fullName>
    </submittedName>
</protein>
<accession>A0ABM7PVH2</accession>
<dbReference type="Gene3D" id="3.40.430.10">
    <property type="entry name" value="Dihydrofolate Reductase, subunit A"/>
    <property type="match status" value="1"/>
</dbReference>
<reference evidence="2 3" key="1">
    <citation type="journal article" date="2021" name="J. Biosci. Bioeng.">
        <title>Identification and characterization of a chc gene cluster responsible for the aromatization pathway of cyclohexanecarboxylate degradation in Sinomonas cyclohexanicum ATCC 51369.</title>
        <authorList>
            <person name="Yamamoto T."/>
            <person name="Hasegawa Y."/>
            <person name="Lau P.C.K."/>
            <person name="Iwaki H."/>
        </authorList>
    </citation>
    <scope>NUCLEOTIDE SEQUENCE [LARGE SCALE GENOMIC DNA]</scope>
    <source>
        <strain evidence="2 3">ATCC 51369</strain>
    </source>
</reference>
<evidence type="ECO:0000313" key="2">
    <source>
        <dbReference type="EMBL" id="BCT76181.1"/>
    </source>
</evidence>
<dbReference type="InterPro" id="IPR024072">
    <property type="entry name" value="DHFR-like_dom_sf"/>
</dbReference>
<keyword evidence="3" id="KW-1185">Reference proteome</keyword>
<evidence type="ECO:0000259" key="1">
    <source>
        <dbReference type="Pfam" id="PF01872"/>
    </source>
</evidence>
<name>A0ABM7PVH2_SINCY</name>